<evidence type="ECO:0000256" key="3">
    <source>
        <dbReference type="ARBA" id="ARBA00023163"/>
    </source>
</evidence>
<dbReference type="InterPro" id="IPR050313">
    <property type="entry name" value="Carb_Metab_HTH_regulators"/>
</dbReference>
<dbReference type="Gene3D" id="3.40.50.1360">
    <property type="match status" value="1"/>
</dbReference>
<dbReference type="InterPro" id="IPR014036">
    <property type="entry name" value="DeoR-like_C"/>
</dbReference>
<accession>A0A0X3APS3</accession>
<evidence type="ECO:0000259" key="4">
    <source>
        <dbReference type="PROSITE" id="PS51000"/>
    </source>
</evidence>
<dbReference type="PROSITE" id="PS51000">
    <property type="entry name" value="HTH_DEOR_2"/>
    <property type="match status" value="1"/>
</dbReference>
<name>A0A0X3APS3_9FLAO</name>
<dbReference type="Gene3D" id="1.10.10.10">
    <property type="entry name" value="Winged helix-like DNA-binding domain superfamily/Winged helix DNA-binding domain"/>
    <property type="match status" value="1"/>
</dbReference>
<dbReference type="InterPro" id="IPR001034">
    <property type="entry name" value="DeoR_HTH"/>
</dbReference>
<evidence type="ECO:0000313" key="5">
    <source>
        <dbReference type="EMBL" id="CVK16390.1"/>
    </source>
</evidence>
<reference evidence="5 6" key="1">
    <citation type="submission" date="2016-01" db="EMBL/GenBank/DDBJ databases">
        <authorList>
            <person name="McClelland M."/>
            <person name="Jain A."/>
            <person name="Saraogi P."/>
            <person name="Mendelson R."/>
            <person name="Westerman R."/>
            <person name="SanMiguel P."/>
            <person name="Csonka L."/>
        </authorList>
    </citation>
    <scope>NUCLEOTIDE SEQUENCE [LARGE SCALE GENOMIC DNA]</scope>
    <source>
        <strain evidence="5 6">R-53146</strain>
    </source>
</reference>
<dbReference type="GO" id="GO:0003677">
    <property type="term" value="F:DNA binding"/>
    <property type="evidence" value="ECO:0007669"/>
    <property type="project" value="UniProtKB-KW"/>
</dbReference>
<evidence type="ECO:0000256" key="2">
    <source>
        <dbReference type="ARBA" id="ARBA00023125"/>
    </source>
</evidence>
<dbReference type="OrthoDB" id="9797223at2"/>
<feature type="domain" description="HTH deoR-type" evidence="4">
    <location>
        <begin position="4"/>
        <end position="59"/>
    </location>
</feature>
<gene>
    <name evidence="5" type="ORF">Ga0061079_106156</name>
</gene>
<organism evidence="5 6">
    <name type="scientific">Apibacter mensalis</name>
    <dbReference type="NCBI Taxonomy" id="1586267"/>
    <lineage>
        <taxon>Bacteria</taxon>
        <taxon>Pseudomonadati</taxon>
        <taxon>Bacteroidota</taxon>
        <taxon>Flavobacteriia</taxon>
        <taxon>Flavobacteriales</taxon>
        <taxon>Weeksellaceae</taxon>
        <taxon>Apibacter</taxon>
    </lineage>
</organism>
<evidence type="ECO:0000256" key="1">
    <source>
        <dbReference type="ARBA" id="ARBA00023015"/>
    </source>
</evidence>
<dbReference type="Pfam" id="PF08220">
    <property type="entry name" value="HTH_DeoR"/>
    <property type="match status" value="1"/>
</dbReference>
<dbReference type="SMART" id="SM00420">
    <property type="entry name" value="HTH_DEOR"/>
    <property type="match status" value="1"/>
</dbReference>
<dbReference type="InterPro" id="IPR018356">
    <property type="entry name" value="Tscrpt_reg_HTH_DeoR_CS"/>
</dbReference>
<dbReference type="Proteomes" id="UP000182761">
    <property type="component" value="Unassembled WGS sequence"/>
</dbReference>
<dbReference type="RefSeq" id="WP_055425586.1">
    <property type="nucleotide sequence ID" value="NZ_FCOR01000006.1"/>
</dbReference>
<sequence length="255" mass="28496">MIKLNRRQQLIIDELDEHNFTKVNELCEKLNVSAVTIRKDLQYLENMGLLYRTHGGASKQPLYAFEKNINEKEFVQVMQKQKIAKAALKFVNDQDFIILASGTTVYYLAKIISGYEKLTVITSSLSVSMELSKDSFIDVIQLGGDLRKSSISVIGSLAESELKKFSCNKLFLGIDGIDLDFGLSTSNSTEANLNKVMIEQSEKVIVLADSTKINKRGFGQICSLDKLDVLITDNDITEKDLNTLEDNGIEVIIAK</sequence>
<dbReference type="SMART" id="SM01134">
    <property type="entry name" value="DeoRC"/>
    <property type="match status" value="1"/>
</dbReference>
<evidence type="ECO:0000313" key="6">
    <source>
        <dbReference type="Proteomes" id="UP000182761"/>
    </source>
</evidence>
<keyword evidence="6" id="KW-1185">Reference proteome</keyword>
<keyword evidence="3" id="KW-0804">Transcription</keyword>
<dbReference type="Pfam" id="PF00455">
    <property type="entry name" value="DeoRC"/>
    <property type="match status" value="1"/>
</dbReference>
<dbReference type="PRINTS" id="PR00037">
    <property type="entry name" value="HTHLACR"/>
</dbReference>
<dbReference type="PANTHER" id="PTHR30363">
    <property type="entry name" value="HTH-TYPE TRANSCRIPTIONAL REGULATOR SRLR-RELATED"/>
    <property type="match status" value="1"/>
</dbReference>
<proteinExistence type="predicted"/>
<keyword evidence="1" id="KW-0805">Transcription regulation</keyword>
<dbReference type="InterPro" id="IPR036388">
    <property type="entry name" value="WH-like_DNA-bd_sf"/>
</dbReference>
<dbReference type="EMBL" id="FCOR01000006">
    <property type="protein sequence ID" value="CVK16390.1"/>
    <property type="molecule type" value="Genomic_DNA"/>
</dbReference>
<dbReference type="SUPFAM" id="SSF100950">
    <property type="entry name" value="NagB/RpiA/CoA transferase-like"/>
    <property type="match status" value="1"/>
</dbReference>
<dbReference type="SUPFAM" id="SSF46785">
    <property type="entry name" value="Winged helix' DNA-binding domain"/>
    <property type="match status" value="1"/>
</dbReference>
<dbReference type="InterPro" id="IPR037171">
    <property type="entry name" value="NagB/RpiA_transferase-like"/>
</dbReference>
<protein>
    <submittedName>
        <fullName evidence="5">Transcriptional regulator, DeoR family</fullName>
    </submittedName>
</protein>
<dbReference type="AlphaFoldDB" id="A0A0X3APS3"/>
<dbReference type="PANTHER" id="PTHR30363:SF44">
    <property type="entry name" value="AGA OPERON TRANSCRIPTIONAL REPRESSOR-RELATED"/>
    <property type="match status" value="1"/>
</dbReference>
<dbReference type="STRING" id="1586267.GCA_001418685_01243"/>
<keyword evidence="2" id="KW-0238">DNA-binding</keyword>
<dbReference type="InterPro" id="IPR036390">
    <property type="entry name" value="WH_DNA-bd_sf"/>
</dbReference>
<dbReference type="PROSITE" id="PS00894">
    <property type="entry name" value="HTH_DEOR_1"/>
    <property type="match status" value="1"/>
</dbReference>
<dbReference type="GO" id="GO:0003700">
    <property type="term" value="F:DNA-binding transcription factor activity"/>
    <property type="evidence" value="ECO:0007669"/>
    <property type="project" value="InterPro"/>
</dbReference>